<keyword evidence="7" id="KW-1185">Reference proteome</keyword>
<gene>
    <name evidence="6" type="ORF">FGL98_21600</name>
</gene>
<accession>A0A563DT76</accession>
<evidence type="ECO:0000256" key="1">
    <source>
        <dbReference type="ARBA" id="ARBA00010466"/>
    </source>
</evidence>
<keyword evidence="2" id="KW-0805">Transcription regulation</keyword>
<dbReference type="Pfam" id="PF04198">
    <property type="entry name" value="Sugar-bind"/>
    <property type="match status" value="1"/>
</dbReference>
<dbReference type="InterPro" id="IPR036388">
    <property type="entry name" value="WH-like_DNA-bd_sf"/>
</dbReference>
<dbReference type="InterPro" id="IPR051054">
    <property type="entry name" value="SorC_transcr_regulators"/>
</dbReference>
<evidence type="ECO:0000313" key="6">
    <source>
        <dbReference type="EMBL" id="TWP33359.1"/>
    </source>
</evidence>
<evidence type="ECO:0000313" key="7">
    <source>
        <dbReference type="Proteomes" id="UP000320244"/>
    </source>
</evidence>
<feature type="domain" description="Sugar-binding" evidence="5">
    <location>
        <begin position="71"/>
        <end position="317"/>
    </location>
</feature>
<comment type="similarity">
    <text evidence="1">Belongs to the SorC transcriptional regulatory family.</text>
</comment>
<proteinExistence type="inferred from homology"/>
<dbReference type="EMBL" id="VCQV01000043">
    <property type="protein sequence ID" value="TWP33359.1"/>
    <property type="molecule type" value="Genomic_DNA"/>
</dbReference>
<sequence length="319" mass="33139">MMPNDVDDVAAQRAMMMTAVRRFYLADESKVKIAADLGVSRFKVARLLEQARATGVVRIEIVGEEGVDPALSEQLRNALGLRNAIVLSPATGRSATELREAIGRLAAQDLARRLTTNDVLGLPWSRTVACMVAALQSLPKIPVVQLSGALNLTGVDSTPVDVVRDATRVSGGAAHLFYAPLVAADTDSASMLRRQPGVAAAFSHVPEVTVAVVGVGQWQPGESTIFDLADADEQCALSAAGAIGEISGGFIDADGAPVTSQLTGRIISINVPQLAAIPEVIGLVTGASRHFVVAAAVRAGLINSLVTDTSLAKALLAAY</sequence>
<dbReference type="OrthoDB" id="186585at2"/>
<comment type="caution">
    <text evidence="6">The sequence shown here is derived from an EMBL/GenBank/DDBJ whole genome shotgun (WGS) entry which is preliminary data.</text>
</comment>
<dbReference type="GO" id="GO:0030246">
    <property type="term" value="F:carbohydrate binding"/>
    <property type="evidence" value="ECO:0007669"/>
    <property type="project" value="InterPro"/>
</dbReference>
<dbReference type="Gene3D" id="1.10.10.10">
    <property type="entry name" value="Winged helix-like DNA-binding domain superfamily/Winged helix DNA-binding domain"/>
    <property type="match status" value="1"/>
</dbReference>
<dbReference type="Proteomes" id="UP000320244">
    <property type="component" value="Unassembled WGS sequence"/>
</dbReference>
<dbReference type="InterPro" id="IPR007324">
    <property type="entry name" value="Sugar-bd_dom_put"/>
</dbReference>
<dbReference type="PANTHER" id="PTHR34294">
    <property type="entry name" value="TRANSCRIPTIONAL REGULATOR-RELATED"/>
    <property type="match status" value="1"/>
</dbReference>
<name>A0A563DT76_9MICO</name>
<evidence type="ECO:0000259" key="5">
    <source>
        <dbReference type="Pfam" id="PF04198"/>
    </source>
</evidence>
<evidence type="ECO:0000256" key="3">
    <source>
        <dbReference type="ARBA" id="ARBA00023125"/>
    </source>
</evidence>
<reference evidence="6 7" key="2">
    <citation type="submission" date="2019-08" db="EMBL/GenBank/DDBJ databases">
        <title>Jejuicoccus antrihumi gen. nov., sp. nov., a new member of the family Dermacoccaceae isolated from a cave.</title>
        <authorList>
            <person name="Schumann P."/>
            <person name="Kim I.S."/>
        </authorList>
    </citation>
    <scope>NUCLEOTIDE SEQUENCE [LARGE SCALE GENOMIC DNA]</scope>
    <source>
        <strain evidence="6 7">C5-26</strain>
    </source>
</reference>
<evidence type="ECO:0000256" key="4">
    <source>
        <dbReference type="ARBA" id="ARBA00023163"/>
    </source>
</evidence>
<dbReference type="PANTHER" id="PTHR34294:SF1">
    <property type="entry name" value="TRANSCRIPTIONAL REGULATOR LSRR"/>
    <property type="match status" value="1"/>
</dbReference>
<dbReference type="GO" id="GO:0003677">
    <property type="term" value="F:DNA binding"/>
    <property type="evidence" value="ECO:0007669"/>
    <property type="project" value="UniProtKB-KW"/>
</dbReference>
<evidence type="ECO:0000256" key="2">
    <source>
        <dbReference type="ARBA" id="ARBA00023015"/>
    </source>
</evidence>
<dbReference type="Gene3D" id="3.40.50.1360">
    <property type="match status" value="1"/>
</dbReference>
<reference evidence="6 7" key="1">
    <citation type="submission" date="2019-05" db="EMBL/GenBank/DDBJ databases">
        <authorList>
            <person name="Lee S.D."/>
        </authorList>
    </citation>
    <scope>NUCLEOTIDE SEQUENCE [LARGE SCALE GENOMIC DNA]</scope>
    <source>
        <strain evidence="6 7">C5-26</strain>
    </source>
</reference>
<dbReference type="InterPro" id="IPR037171">
    <property type="entry name" value="NagB/RpiA_transferase-like"/>
</dbReference>
<keyword evidence="4" id="KW-0804">Transcription</keyword>
<dbReference type="AlphaFoldDB" id="A0A563DT76"/>
<dbReference type="SUPFAM" id="SSF100950">
    <property type="entry name" value="NagB/RpiA/CoA transferase-like"/>
    <property type="match status" value="1"/>
</dbReference>
<protein>
    <submittedName>
        <fullName evidence="6">Transcriptional regulator</fullName>
    </submittedName>
</protein>
<organism evidence="6 7">
    <name type="scientific">Leekyejoonella antrihumi</name>
    <dbReference type="NCBI Taxonomy" id="1660198"/>
    <lineage>
        <taxon>Bacteria</taxon>
        <taxon>Bacillati</taxon>
        <taxon>Actinomycetota</taxon>
        <taxon>Actinomycetes</taxon>
        <taxon>Micrococcales</taxon>
        <taxon>Dermacoccaceae</taxon>
        <taxon>Leekyejoonella</taxon>
    </lineage>
</organism>
<keyword evidence="3" id="KW-0238">DNA-binding</keyword>